<accession>A0A6A8G3Y6</accession>
<evidence type="ECO:0000313" key="3">
    <source>
        <dbReference type="Proteomes" id="UP000443423"/>
    </source>
</evidence>
<name>A0A6A8G3Y6_9EURY</name>
<proteinExistence type="predicted"/>
<reference evidence="2 3" key="1">
    <citation type="submission" date="2019-11" db="EMBL/GenBank/DDBJ databases">
        <title>Whole genome sequence of Haloferax sp. MBLA0078.</title>
        <authorList>
            <person name="Seo M.-J."/>
            <person name="Cho E.-S."/>
        </authorList>
    </citation>
    <scope>NUCLEOTIDE SEQUENCE [LARGE SCALE GENOMIC DNA]</scope>
    <source>
        <strain evidence="2 3">MBLA0078</strain>
    </source>
</reference>
<dbReference type="Proteomes" id="UP000443423">
    <property type="component" value="Unassembled WGS sequence"/>
</dbReference>
<dbReference type="InterPro" id="IPR058996">
    <property type="entry name" value="Toxin-rel_dom"/>
</dbReference>
<evidence type="ECO:0000313" key="2">
    <source>
        <dbReference type="EMBL" id="MRW95924.1"/>
    </source>
</evidence>
<dbReference type="RefSeq" id="WP_151109860.1">
    <property type="nucleotide sequence ID" value="NZ_WKJQ01000001.1"/>
</dbReference>
<dbReference type="EMBL" id="WKJQ01000001">
    <property type="protein sequence ID" value="MRW95924.1"/>
    <property type="molecule type" value="Genomic_DNA"/>
</dbReference>
<comment type="caution">
    <text evidence="2">The sequence shown here is derived from an EMBL/GenBank/DDBJ whole genome shotgun (WGS) entry which is preliminary data.</text>
</comment>
<dbReference type="Pfam" id="PF26442">
    <property type="entry name" value="Halo_toxin"/>
    <property type="match status" value="1"/>
</dbReference>
<keyword evidence="3" id="KW-1185">Reference proteome</keyword>
<gene>
    <name evidence="2" type="ORF">GJR99_04945</name>
</gene>
<evidence type="ECO:0000259" key="1">
    <source>
        <dbReference type="Pfam" id="PF26442"/>
    </source>
</evidence>
<organism evidence="2 3">
    <name type="scientific">Haloferax marinum</name>
    <dbReference type="NCBI Taxonomy" id="2666143"/>
    <lineage>
        <taxon>Archaea</taxon>
        <taxon>Methanobacteriati</taxon>
        <taxon>Methanobacteriota</taxon>
        <taxon>Stenosarchaea group</taxon>
        <taxon>Halobacteria</taxon>
        <taxon>Halobacteriales</taxon>
        <taxon>Haloferacaceae</taxon>
        <taxon>Haloferax</taxon>
    </lineage>
</organism>
<dbReference type="AlphaFoldDB" id="A0A6A8G3Y6"/>
<sequence length="116" mass="13408">MKRHQNAEEELPEFSGHADLRIVQRGKEFFLPPSEIWRQGSDYWVKGRGGRTRFHGPTNSILVARGGVVTTVLNAEYEKIYSPHSITCEKCGYEYCSKEHGLTCPYCDHYKEIKKE</sequence>
<protein>
    <recommendedName>
        <fullName evidence="1">RelE toxin-related domain-containing protein</fullName>
    </recommendedName>
</protein>
<feature type="domain" description="RelE toxin-related" evidence="1">
    <location>
        <begin position="16"/>
        <end position="75"/>
    </location>
</feature>